<sequence>MDALRASLASCLQLVKACLATRRGRRFLLAIPIVVGIFLILSTQIVDTIDLGRLSRSRDNNSLGSDPDRQTPPKAPTFDIDGNQVLEQNNRWRADTVAKEIEIPDSTWTCTDDGLSQTEKDTTKIKRSRQCVVKNLCVDRKGAFIRSSSLIPKSMPEVNLMSVDVVSDRFWKPRVERTLRKTMKAHYVDETLFVHGTYSPGHFSHWLYNTMLPLHSTMKRFNGTKDSWTFLADVTYYDLEYKRSKGWETRHVFQTGFELVLSQDQLVTDFQMLPPDDVPVCFRSAVVGLGSQCALKYCEFNIPTEVYTSFQDVVSDYYWRTPQTWERHLKISQDGIDAAAKIRQQQTAAGENIDARPQRTPLKCLDLARYYNFEPSTGQDLITPLKESKSRVGQLFPDTVDPEVDLSTGKRRLVVAVIQREGSRRLLNDNALAEGLAAAGFRVKWITLDHGCGLAETAYLLRDVHVLATPHGNAIGASVFMPISNPVPTLISLDASRYSESWFINTAVAMGQRILQSVCGPNGYLDEATKTRCPYHKDVIGANKLFTTWGKKVVLGLPDEMAKEYRNKEALDQLTPEVIQEFRDYVAKTPSAQKLAQEELDVLIGPEVPQTIVDKYGDKEVYYYLEVFWRDAPRYADVPRVVALMRELQKDQEREQEVAAAAAQKSAYAYEPYFGYVRENRACGVKYCREIFNRNMLAESRAFGLHSLDNPLRWGQSAVDMKPLLGGLENPQNWRPASLLS</sequence>
<reference evidence="3 4" key="1">
    <citation type="submission" date="2016-05" db="EMBL/GenBank/DDBJ databases">
        <title>Genome sequencing reveals origins of a unique bacterial endosymbiosis in the earliest lineages of terrestrial Fungi.</title>
        <authorList>
            <consortium name="DOE Joint Genome Institute"/>
            <person name="Uehling J."/>
            <person name="Gryganskyi A."/>
            <person name="Hameed K."/>
            <person name="Tschaplinski T."/>
            <person name="Misztal P."/>
            <person name="Wu S."/>
            <person name="Desiro A."/>
            <person name="Vande Pol N."/>
            <person name="Du Z.-Y."/>
            <person name="Zienkiewicz A."/>
            <person name="Zienkiewicz K."/>
            <person name="Morin E."/>
            <person name="Tisserant E."/>
            <person name="Splivallo R."/>
            <person name="Hainaut M."/>
            <person name="Henrissat B."/>
            <person name="Ohm R."/>
            <person name="Kuo A."/>
            <person name="Yan J."/>
            <person name="Lipzen A."/>
            <person name="Nolan M."/>
            <person name="Labutti K."/>
            <person name="Barry K."/>
            <person name="Goldstein A."/>
            <person name="Labbe J."/>
            <person name="Schadt C."/>
            <person name="Tuskan G."/>
            <person name="Grigoriev I."/>
            <person name="Martin F."/>
            <person name="Vilgalys R."/>
            <person name="Bonito G."/>
        </authorList>
    </citation>
    <scope>NUCLEOTIDE SEQUENCE [LARGE SCALE GENOMIC DNA]</scope>
    <source>
        <strain evidence="3 4">AG-77</strain>
    </source>
</reference>
<feature type="region of interest" description="Disordered" evidence="1">
    <location>
        <begin position="57"/>
        <end position="79"/>
    </location>
</feature>
<organism evidence="3 4">
    <name type="scientific">Linnemannia elongata AG-77</name>
    <dbReference type="NCBI Taxonomy" id="1314771"/>
    <lineage>
        <taxon>Eukaryota</taxon>
        <taxon>Fungi</taxon>
        <taxon>Fungi incertae sedis</taxon>
        <taxon>Mucoromycota</taxon>
        <taxon>Mortierellomycotina</taxon>
        <taxon>Mortierellomycetes</taxon>
        <taxon>Mortierellales</taxon>
        <taxon>Mortierellaceae</taxon>
        <taxon>Linnemannia</taxon>
    </lineage>
</organism>
<name>A0A197JI66_9FUNG</name>
<proteinExistence type="predicted"/>
<dbReference type="OrthoDB" id="529273at2759"/>
<dbReference type="STRING" id="1314771.A0A197JI66"/>
<feature type="transmembrane region" description="Helical" evidence="2">
    <location>
        <begin position="27"/>
        <end position="46"/>
    </location>
</feature>
<gene>
    <name evidence="3" type="ORF">K457DRAFT_129531</name>
</gene>
<dbReference type="PANTHER" id="PTHR20961">
    <property type="entry name" value="GLYCOSYLTRANSFERASE"/>
    <property type="match status" value="1"/>
</dbReference>
<dbReference type="AlphaFoldDB" id="A0A197JI66"/>
<keyword evidence="2" id="KW-0812">Transmembrane</keyword>
<dbReference type="EMBL" id="KV442087">
    <property type="protein sequence ID" value="OAQ24840.1"/>
    <property type="molecule type" value="Genomic_DNA"/>
</dbReference>
<evidence type="ECO:0008006" key="5">
    <source>
        <dbReference type="Google" id="ProtNLM"/>
    </source>
</evidence>
<protein>
    <recommendedName>
        <fullName evidence="5">Glycosyltransferase family 61 protein</fullName>
    </recommendedName>
</protein>
<keyword evidence="2" id="KW-1133">Transmembrane helix</keyword>
<keyword evidence="2" id="KW-0472">Membrane</keyword>
<evidence type="ECO:0000256" key="1">
    <source>
        <dbReference type="SAM" id="MobiDB-lite"/>
    </source>
</evidence>
<keyword evidence="4" id="KW-1185">Reference proteome</keyword>
<evidence type="ECO:0000313" key="3">
    <source>
        <dbReference type="EMBL" id="OAQ24840.1"/>
    </source>
</evidence>
<evidence type="ECO:0000313" key="4">
    <source>
        <dbReference type="Proteomes" id="UP000078512"/>
    </source>
</evidence>
<dbReference type="Proteomes" id="UP000078512">
    <property type="component" value="Unassembled WGS sequence"/>
</dbReference>
<evidence type="ECO:0000256" key="2">
    <source>
        <dbReference type="SAM" id="Phobius"/>
    </source>
</evidence>
<accession>A0A197JI66</accession>
<dbReference type="PANTHER" id="PTHR20961:SF38">
    <property type="entry name" value="PROTEIN O-LINKED-MANNOSE BETA-1,4-N-ACETYLGLUCOSAMINYLTRANSFERASE 2"/>
    <property type="match status" value="1"/>
</dbReference>
<dbReference type="InterPro" id="IPR007657">
    <property type="entry name" value="Glycosyltransferase_61"/>
</dbReference>
<dbReference type="GO" id="GO:0016757">
    <property type="term" value="F:glycosyltransferase activity"/>
    <property type="evidence" value="ECO:0007669"/>
    <property type="project" value="InterPro"/>
</dbReference>